<evidence type="ECO:0000313" key="8">
    <source>
        <dbReference type="EMBL" id="GIJ56638.1"/>
    </source>
</evidence>
<feature type="transmembrane region" description="Helical" evidence="6">
    <location>
        <begin position="67"/>
        <end position="89"/>
    </location>
</feature>
<reference evidence="8" key="1">
    <citation type="submission" date="2021-01" db="EMBL/GenBank/DDBJ databases">
        <title>Whole genome shotgun sequence of Virgisporangium aurantiacum NBRC 16421.</title>
        <authorList>
            <person name="Komaki H."/>
            <person name="Tamura T."/>
        </authorList>
    </citation>
    <scope>NUCLEOTIDE SEQUENCE</scope>
    <source>
        <strain evidence="8">NBRC 16421</strain>
    </source>
</reference>
<gene>
    <name evidence="8" type="ORF">Vau01_041540</name>
</gene>
<dbReference type="PANTHER" id="PTHR23513">
    <property type="entry name" value="INTEGRAL MEMBRANE EFFLUX PROTEIN-RELATED"/>
    <property type="match status" value="1"/>
</dbReference>
<keyword evidence="3 6" id="KW-0812">Transmembrane</keyword>
<feature type="transmembrane region" description="Helical" evidence="6">
    <location>
        <begin position="164"/>
        <end position="183"/>
    </location>
</feature>
<proteinExistence type="predicted"/>
<dbReference type="Pfam" id="PF07690">
    <property type="entry name" value="MFS_1"/>
    <property type="match status" value="1"/>
</dbReference>
<feature type="domain" description="Major facilitator superfamily (MFS) profile" evidence="7">
    <location>
        <begin position="26"/>
        <end position="412"/>
    </location>
</feature>
<feature type="transmembrane region" description="Helical" evidence="6">
    <location>
        <begin position="35"/>
        <end position="61"/>
    </location>
</feature>
<feature type="transmembrane region" description="Helical" evidence="6">
    <location>
        <begin position="189"/>
        <end position="208"/>
    </location>
</feature>
<dbReference type="AlphaFoldDB" id="A0A8J4E0F0"/>
<evidence type="ECO:0000259" key="7">
    <source>
        <dbReference type="PROSITE" id="PS50850"/>
    </source>
</evidence>
<keyword evidence="2" id="KW-1003">Cell membrane</keyword>
<feature type="transmembrane region" description="Helical" evidence="6">
    <location>
        <begin position="240"/>
        <end position="262"/>
    </location>
</feature>
<evidence type="ECO:0000256" key="1">
    <source>
        <dbReference type="ARBA" id="ARBA00004651"/>
    </source>
</evidence>
<dbReference type="GO" id="GO:0022857">
    <property type="term" value="F:transmembrane transporter activity"/>
    <property type="evidence" value="ECO:0007669"/>
    <property type="project" value="InterPro"/>
</dbReference>
<keyword evidence="5 6" id="KW-0472">Membrane</keyword>
<name>A0A8J4E0F0_9ACTN</name>
<sequence>MGRPRRQTDFRSRLIFPRVGGVPTRPNARFGLARYLAGATLARTADSMSGPALLLLGLAVVGSAGPASLLFAGLTVASAIGGPVLGVLFDRSARPGRLLALAMTGYGAGLAVAAVMLGRWPLAVVVGVAVVTGLLVPALSGGWTAQLVDVVPAATLRRAQSLDAATYNVGGLAGPGVTALLAGLWGPGWAVAASIGLLALAVPVAATLPTPSRKPLTTTVPAALRAGTVAIATIPGLRRITLASVVAFVGFGMFVVGCPLLGAEHFHSTARGASLLAVMAVGALVATVLLAKWPLPVRPDTFFVVATSVATVSLATQALAPNGVFVVVAVLFLGVADGPQLAAVIAVRHREAPERLRAQVFTTGASLKVTAGALGAALAGTLAARSLTLMLLVAATQVLALLAFAAVRVRAPVPAG</sequence>
<protein>
    <recommendedName>
        <fullName evidence="7">Major facilitator superfamily (MFS) profile domain-containing protein</fullName>
    </recommendedName>
</protein>
<feature type="transmembrane region" description="Helical" evidence="6">
    <location>
        <begin position="123"/>
        <end position="143"/>
    </location>
</feature>
<dbReference type="PROSITE" id="PS50850">
    <property type="entry name" value="MFS"/>
    <property type="match status" value="1"/>
</dbReference>
<evidence type="ECO:0000256" key="5">
    <source>
        <dbReference type="ARBA" id="ARBA00023136"/>
    </source>
</evidence>
<comment type="caution">
    <text evidence="8">The sequence shown here is derived from an EMBL/GenBank/DDBJ whole genome shotgun (WGS) entry which is preliminary data.</text>
</comment>
<dbReference type="GO" id="GO:0005886">
    <property type="term" value="C:plasma membrane"/>
    <property type="evidence" value="ECO:0007669"/>
    <property type="project" value="UniProtKB-SubCell"/>
</dbReference>
<keyword evidence="4 6" id="KW-1133">Transmembrane helix</keyword>
<evidence type="ECO:0000256" key="3">
    <source>
        <dbReference type="ARBA" id="ARBA00022692"/>
    </source>
</evidence>
<dbReference type="EMBL" id="BOPG01000025">
    <property type="protein sequence ID" value="GIJ56638.1"/>
    <property type="molecule type" value="Genomic_DNA"/>
</dbReference>
<feature type="transmembrane region" description="Helical" evidence="6">
    <location>
        <begin position="360"/>
        <end position="383"/>
    </location>
</feature>
<feature type="transmembrane region" description="Helical" evidence="6">
    <location>
        <begin position="98"/>
        <end position="117"/>
    </location>
</feature>
<dbReference type="Proteomes" id="UP000612585">
    <property type="component" value="Unassembled WGS sequence"/>
</dbReference>
<dbReference type="InterPro" id="IPR036259">
    <property type="entry name" value="MFS_trans_sf"/>
</dbReference>
<feature type="transmembrane region" description="Helical" evidence="6">
    <location>
        <begin position="302"/>
        <end position="320"/>
    </location>
</feature>
<dbReference type="PANTHER" id="PTHR23513:SF11">
    <property type="entry name" value="STAPHYLOFERRIN A TRANSPORTER"/>
    <property type="match status" value="1"/>
</dbReference>
<evidence type="ECO:0000256" key="6">
    <source>
        <dbReference type="SAM" id="Phobius"/>
    </source>
</evidence>
<evidence type="ECO:0000313" key="9">
    <source>
        <dbReference type="Proteomes" id="UP000612585"/>
    </source>
</evidence>
<dbReference type="InterPro" id="IPR011701">
    <property type="entry name" value="MFS"/>
</dbReference>
<accession>A0A8J4E0F0</accession>
<dbReference type="Gene3D" id="1.20.1250.20">
    <property type="entry name" value="MFS general substrate transporter like domains"/>
    <property type="match status" value="1"/>
</dbReference>
<dbReference type="SUPFAM" id="SSF103473">
    <property type="entry name" value="MFS general substrate transporter"/>
    <property type="match status" value="1"/>
</dbReference>
<feature type="transmembrane region" description="Helical" evidence="6">
    <location>
        <begin position="326"/>
        <end position="348"/>
    </location>
</feature>
<dbReference type="InterPro" id="IPR020846">
    <property type="entry name" value="MFS_dom"/>
</dbReference>
<feature type="transmembrane region" description="Helical" evidence="6">
    <location>
        <begin position="389"/>
        <end position="407"/>
    </location>
</feature>
<evidence type="ECO:0000256" key="4">
    <source>
        <dbReference type="ARBA" id="ARBA00022989"/>
    </source>
</evidence>
<keyword evidence="9" id="KW-1185">Reference proteome</keyword>
<organism evidence="8 9">
    <name type="scientific">Virgisporangium aurantiacum</name>
    <dbReference type="NCBI Taxonomy" id="175570"/>
    <lineage>
        <taxon>Bacteria</taxon>
        <taxon>Bacillati</taxon>
        <taxon>Actinomycetota</taxon>
        <taxon>Actinomycetes</taxon>
        <taxon>Micromonosporales</taxon>
        <taxon>Micromonosporaceae</taxon>
        <taxon>Virgisporangium</taxon>
    </lineage>
</organism>
<comment type="subcellular location">
    <subcellularLocation>
        <location evidence="1">Cell membrane</location>
        <topology evidence="1">Multi-pass membrane protein</topology>
    </subcellularLocation>
</comment>
<feature type="transmembrane region" description="Helical" evidence="6">
    <location>
        <begin position="274"/>
        <end position="295"/>
    </location>
</feature>
<evidence type="ECO:0000256" key="2">
    <source>
        <dbReference type="ARBA" id="ARBA00022475"/>
    </source>
</evidence>